<dbReference type="InterPro" id="IPR005901">
    <property type="entry name" value="GLPGLI"/>
</dbReference>
<dbReference type="Pfam" id="PF09697">
    <property type="entry name" value="Porph_ging"/>
    <property type="match status" value="1"/>
</dbReference>
<protein>
    <submittedName>
        <fullName evidence="1">Uncharacterized protein</fullName>
    </submittedName>
</protein>
<dbReference type="Proteomes" id="UP001597441">
    <property type="component" value="Unassembled WGS sequence"/>
</dbReference>
<evidence type="ECO:0000313" key="1">
    <source>
        <dbReference type="EMBL" id="MFD2535754.1"/>
    </source>
</evidence>
<name>A0ABW5JSM3_9FLAO</name>
<keyword evidence="2" id="KW-1185">Reference proteome</keyword>
<gene>
    <name evidence="1" type="ORF">ACFSQS_11630</name>
</gene>
<accession>A0ABW5JSM3</accession>
<dbReference type="EMBL" id="JBHULK010000004">
    <property type="protein sequence ID" value="MFD2535754.1"/>
    <property type="molecule type" value="Genomic_DNA"/>
</dbReference>
<sequence>MAIALVLRWFLKMIIPHKHIMQNGETKELTKYRAITVWYSPKISVNNQPSKFHGLSGLILEVNDGDLTLVCSKIVINPKRAC</sequence>
<organism evidence="1 2">
    <name type="scientific">Gelatiniphilus marinus</name>
    <dbReference type="NCBI Taxonomy" id="1759464"/>
    <lineage>
        <taxon>Bacteria</taxon>
        <taxon>Pseudomonadati</taxon>
        <taxon>Bacteroidota</taxon>
        <taxon>Flavobacteriia</taxon>
        <taxon>Flavobacteriales</taxon>
        <taxon>Flavobacteriaceae</taxon>
        <taxon>Gelatiniphilus</taxon>
    </lineage>
</organism>
<proteinExistence type="predicted"/>
<evidence type="ECO:0000313" key="2">
    <source>
        <dbReference type="Proteomes" id="UP001597441"/>
    </source>
</evidence>
<reference evidence="2" key="1">
    <citation type="journal article" date="2019" name="Int. J. Syst. Evol. Microbiol.">
        <title>The Global Catalogue of Microorganisms (GCM) 10K type strain sequencing project: providing services to taxonomists for standard genome sequencing and annotation.</title>
        <authorList>
            <consortium name="The Broad Institute Genomics Platform"/>
            <consortium name="The Broad Institute Genome Sequencing Center for Infectious Disease"/>
            <person name="Wu L."/>
            <person name="Ma J."/>
        </authorList>
    </citation>
    <scope>NUCLEOTIDE SEQUENCE [LARGE SCALE GENOMIC DNA]</scope>
    <source>
        <strain evidence="2">KCTC 42903</strain>
    </source>
</reference>
<comment type="caution">
    <text evidence="1">The sequence shown here is derived from an EMBL/GenBank/DDBJ whole genome shotgun (WGS) entry which is preliminary data.</text>
</comment>